<evidence type="ECO:0000313" key="2">
    <source>
        <dbReference type="EMBL" id="KAK6740850.1"/>
    </source>
</evidence>
<feature type="transmembrane region" description="Helical" evidence="1">
    <location>
        <begin position="150"/>
        <end position="177"/>
    </location>
</feature>
<keyword evidence="1" id="KW-1133">Transmembrane helix</keyword>
<comment type="caution">
    <text evidence="2">The sequence shown here is derived from an EMBL/GenBank/DDBJ whole genome shotgun (WGS) entry which is preliminary data.</text>
</comment>
<protein>
    <recommendedName>
        <fullName evidence="4">Transmembrane protein</fullName>
    </recommendedName>
</protein>
<keyword evidence="1" id="KW-0812">Transmembrane</keyword>
<reference evidence="2 3" key="1">
    <citation type="submission" date="2023-08" db="EMBL/GenBank/DDBJ databases">
        <title>A Necator americanus chromosomal reference genome.</title>
        <authorList>
            <person name="Ilik V."/>
            <person name="Petrzelkova K.J."/>
            <person name="Pardy F."/>
            <person name="Fuh T."/>
            <person name="Niatou-Singa F.S."/>
            <person name="Gouil Q."/>
            <person name="Baker L."/>
            <person name="Ritchie M.E."/>
            <person name="Jex A.R."/>
            <person name="Gazzola D."/>
            <person name="Li H."/>
            <person name="Toshio Fujiwara R."/>
            <person name="Zhan B."/>
            <person name="Aroian R.V."/>
            <person name="Pafco B."/>
            <person name="Schwarz E.M."/>
        </authorList>
    </citation>
    <scope>NUCLEOTIDE SEQUENCE [LARGE SCALE GENOMIC DNA]</scope>
    <source>
        <strain evidence="2 3">Aroian</strain>
        <tissue evidence="2">Whole animal</tissue>
    </source>
</reference>
<dbReference type="EMBL" id="JAVFWL010000003">
    <property type="protein sequence ID" value="KAK6740850.1"/>
    <property type="molecule type" value="Genomic_DNA"/>
</dbReference>
<evidence type="ECO:0000256" key="1">
    <source>
        <dbReference type="SAM" id="Phobius"/>
    </source>
</evidence>
<name>A0ABR1CTS2_NECAM</name>
<dbReference type="Proteomes" id="UP001303046">
    <property type="component" value="Unassembled WGS sequence"/>
</dbReference>
<feature type="transmembrane region" description="Helical" evidence="1">
    <location>
        <begin position="124"/>
        <end position="143"/>
    </location>
</feature>
<gene>
    <name evidence="2" type="primary">Necator_chrIII.g9744</name>
    <name evidence="2" type="ORF">RB195_008979</name>
</gene>
<sequence>MPDTVVSKEKLRIVTNEHVNEPAPVSIIKKSTKKSAREVAGQCCFVEFEKINVQESNSDHAKRSSTESFSKWIDDSTTKPRPECRTKEEEMRGFKAFLIVTKSLDLTFMLSVLLLVFFLESVAFYPFLAFAAIEVITLLISVVHARRPSLGILLIYIALEIGKALAAIALSLVTVLYDHDKDCAVTKCKTFNFSPVERFRFFWFLISKAAFSMFLCLVAMAHSPQLHEYNSDDDTVPLSF</sequence>
<feature type="transmembrane region" description="Helical" evidence="1">
    <location>
        <begin position="201"/>
        <end position="221"/>
    </location>
</feature>
<keyword evidence="3" id="KW-1185">Reference proteome</keyword>
<evidence type="ECO:0008006" key="4">
    <source>
        <dbReference type="Google" id="ProtNLM"/>
    </source>
</evidence>
<organism evidence="2 3">
    <name type="scientific">Necator americanus</name>
    <name type="common">Human hookworm</name>
    <dbReference type="NCBI Taxonomy" id="51031"/>
    <lineage>
        <taxon>Eukaryota</taxon>
        <taxon>Metazoa</taxon>
        <taxon>Ecdysozoa</taxon>
        <taxon>Nematoda</taxon>
        <taxon>Chromadorea</taxon>
        <taxon>Rhabditida</taxon>
        <taxon>Rhabditina</taxon>
        <taxon>Rhabditomorpha</taxon>
        <taxon>Strongyloidea</taxon>
        <taxon>Ancylostomatidae</taxon>
        <taxon>Bunostominae</taxon>
        <taxon>Necator</taxon>
    </lineage>
</organism>
<accession>A0ABR1CTS2</accession>
<evidence type="ECO:0000313" key="3">
    <source>
        <dbReference type="Proteomes" id="UP001303046"/>
    </source>
</evidence>
<proteinExistence type="predicted"/>
<feature type="transmembrane region" description="Helical" evidence="1">
    <location>
        <begin position="96"/>
        <end position="118"/>
    </location>
</feature>
<keyword evidence="1" id="KW-0472">Membrane</keyword>